<dbReference type="KEGG" id="mcos:GM418_25480"/>
<dbReference type="InterPro" id="IPR001279">
    <property type="entry name" value="Metallo-B-lactamas"/>
</dbReference>
<dbReference type="SUPFAM" id="SSF56281">
    <property type="entry name" value="Metallo-hydrolase/oxidoreductase"/>
    <property type="match status" value="1"/>
</dbReference>
<dbReference type="GO" id="GO:0016740">
    <property type="term" value="F:transferase activity"/>
    <property type="evidence" value="ECO:0007669"/>
    <property type="project" value="TreeGrafter"/>
</dbReference>
<dbReference type="EMBL" id="CP046401">
    <property type="protein sequence ID" value="QGY46888.1"/>
    <property type="molecule type" value="Genomic_DNA"/>
</dbReference>
<sequence length="260" mass="29296">MKLTVLTENVAGGSFLAEHGISYLLEIDGEKILWDTGHSDVFLKNAEKLGINIHSEIKKVVLSHGHWDHVDGLQHLENKILITHPSSFINRFRKTDHSPVGFTFTREKITEKFELIETTSPLKITENLWFLGEIPRENDFESQTTSFKDEFGNDDFIPDDSALAAVINNKLLVITGCSHSGICNIVEYAKKVTGISSVDTVIGGFHLKHNNLQTQKTIEYFKKNAVKNVCPSHCTDLPALAAFFENFKFQQVKTGMIFIF</sequence>
<keyword evidence="3" id="KW-1185">Reference proteome</keyword>
<dbReference type="GO" id="GO:0016787">
    <property type="term" value="F:hydrolase activity"/>
    <property type="evidence" value="ECO:0007669"/>
    <property type="project" value="UniProtKB-KW"/>
</dbReference>
<accession>A0A6I6K0D3</accession>
<evidence type="ECO:0000313" key="3">
    <source>
        <dbReference type="Proteomes" id="UP000428260"/>
    </source>
</evidence>
<proteinExistence type="predicted"/>
<evidence type="ECO:0000313" key="2">
    <source>
        <dbReference type="EMBL" id="QGY46888.1"/>
    </source>
</evidence>
<dbReference type="Gene3D" id="3.60.15.10">
    <property type="entry name" value="Ribonuclease Z/Hydroxyacylglutathione hydrolase-like"/>
    <property type="match status" value="1"/>
</dbReference>
<dbReference type="PANTHER" id="PTHR13754">
    <property type="entry name" value="METALLO-BETA-LACTAMASE SUPERFAMILY PROTEIN"/>
    <property type="match status" value="1"/>
</dbReference>
<organism evidence="2 3">
    <name type="scientific">Maribellus comscasis</name>
    <dbReference type="NCBI Taxonomy" id="2681766"/>
    <lineage>
        <taxon>Bacteria</taxon>
        <taxon>Pseudomonadati</taxon>
        <taxon>Bacteroidota</taxon>
        <taxon>Bacteroidia</taxon>
        <taxon>Marinilabiliales</taxon>
        <taxon>Prolixibacteraceae</taxon>
        <taxon>Maribellus</taxon>
    </lineage>
</organism>
<dbReference type="InterPro" id="IPR052926">
    <property type="entry name" value="Metallo-beta-lactamase_dom"/>
</dbReference>
<dbReference type="RefSeq" id="WP_158870229.1">
    <property type="nucleotide sequence ID" value="NZ_CP046401.1"/>
</dbReference>
<evidence type="ECO:0000259" key="1">
    <source>
        <dbReference type="Pfam" id="PF00753"/>
    </source>
</evidence>
<gene>
    <name evidence="2" type="ORF">GM418_25480</name>
</gene>
<dbReference type="InterPro" id="IPR041712">
    <property type="entry name" value="DHPS-like_MBL-fold"/>
</dbReference>
<dbReference type="PANTHER" id="PTHR13754:SF18">
    <property type="entry name" value="7,8-DIHYDROPTERIN-6-METHYL-4-(BETA-D-RIBOFURANOSYL)-AMINOBENZENE-5'-PHOSPHATE SYNTHASE"/>
    <property type="match status" value="1"/>
</dbReference>
<dbReference type="AlphaFoldDB" id="A0A6I6K0D3"/>
<protein>
    <submittedName>
        <fullName evidence="2">MBL fold metallo-hydrolase</fullName>
    </submittedName>
</protein>
<dbReference type="Pfam" id="PF00753">
    <property type="entry name" value="Lactamase_B"/>
    <property type="match status" value="1"/>
</dbReference>
<dbReference type="InterPro" id="IPR036866">
    <property type="entry name" value="RibonucZ/Hydroxyglut_hydro"/>
</dbReference>
<feature type="domain" description="Metallo-beta-lactamase" evidence="1">
    <location>
        <begin position="22"/>
        <end position="79"/>
    </location>
</feature>
<reference evidence="2 3" key="1">
    <citation type="submission" date="2019-11" db="EMBL/GenBank/DDBJ databases">
        <authorList>
            <person name="Zheng R.K."/>
            <person name="Sun C.M."/>
        </authorList>
    </citation>
    <scope>NUCLEOTIDE SEQUENCE [LARGE SCALE GENOMIC DNA]</scope>
    <source>
        <strain evidence="2 3">WC007</strain>
    </source>
</reference>
<name>A0A6I6K0D3_9BACT</name>
<keyword evidence="2" id="KW-0378">Hydrolase</keyword>
<dbReference type="Proteomes" id="UP000428260">
    <property type="component" value="Chromosome"/>
</dbReference>
<dbReference type="CDD" id="cd07713">
    <property type="entry name" value="DHPS-like_MBL-fold"/>
    <property type="match status" value="1"/>
</dbReference>